<accession>A0A1H3SQB3</accession>
<keyword evidence="1" id="KW-0812">Transmembrane</keyword>
<keyword evidence="3" id="KW-1185">Reference proteome</keyword>
<dbReference type="AlphaFoldDB" id="A0A1H3SQB3"/>
<dbReference type="Proteomes" id="UP000242415">
    <property type="component" value="Unassembled WGS sequence"/>
</dbReference>
<reference evidence="3" key="1">
    <citation type="submission" date="2016-10" db="EMBL/GenBank/DDBJ databases">
        <authorList>
            <person name="Varghese N."/>
            <person name="Submissions S."/>
        </authorList>
    </citation>
    <scope>NUCLEOTIDE SEQUENCE [LARGE SCALE GENOMIC DNA]</scope>
    <source>
        <strain evidence="3">DSM 45245</strain>
    </source>
</reference>
<evidence type="ECO:0000313" key="3">
    <source>
        <dbReference type="Proteomes" id="UP000242415"/>
    </source>
</evidence>
<keyword evidence="1" id="KW-1133">Transmembrane helix</keyword>
<name>A0A1H3SQB3_9ACTN</name>
<dbReference type="EMBL" id="FNPH01000013">
    <property type="protein sequence ID" value="SDZ39878.1"/>
    <property type="molecule type" value="Genomic_DNA"/>
</dbReference>
<sequence length="29" mass="3452">MIRLLLRTGWPGAVLILLFLVVVSSRWWR</sequence>
<feature type="transmembrane region" description="Helical" evidence="1">
    <location>
        <begin position="12"/>
        <end position="28"/>
    </location>
</feature>
<evidence type="ECO:0000256" key="1">
    <source>
        <dbReference type="SAM" id="Phobius"/>
    </source>
</evidence>
<protein>
    <submittedName>
        <fullName evidence="2">Uncharacterized protein</fullName>
    </submittedName>
</protein>
<keyword evidence="1" id="KW-0472">Membrane</keyword>
<gene>
    <name evidence="2" type="ORF">SAMN05444365_11327</name>
</gene>
<organism evidence="2 3">
    <name type="scientific">Micromonospora pattaloongensis</name>
    <dbReference type="NCBI Taxonomy" id="405436"/>
    <lineage>
        <taxon>Bacteria</taxon>
        <taxon>Bacillati</taxon>
        <taxon>Actinomycetota</taxon>
        <taxon>Actinomycetes</taxon>
        <taxon>Micromonosporales</taxon>
        <taxon>Micromonosporaceae</taxon>
        <taxon>Micromonospora</taxon>
    </lineage>
</organism>
<evidence type="ECO:0000313" key="2">
    <source>
        <dbReference type="EMBL" id="SDZ39878.1"/>
    </source>
</evidence>
<proteinExistence type="predicted"/>